<evidence type="ECO:0000313" key="3">
    <source>
        <dbReference type="EMBL" id="SEB36033.1"/>
    </source>
</evidence>
<proteinExistence type="predicted"/>
<keyword evidence="3" id="KW-0131">Cell cycle</keyword>
<gene>
    <name evidence="3" type="ORF">SAMN05216452_0352</name>
</gene>
<dbReference type="InterPro" id="IPR007060">
    <property type="entry name" value="FtsL/DivIC"/>
</dbReference>
<name>A0A1H4IPY7_9HYPH</name>
<evidence type="ECO:0000256" key="2">
    <source>
        <dbReference type="SAM" id="Phobius"/>
    </source>
</evidence>
<evidence type="ECO:0000313" key="4">
    <source>
        <dbReference type="Proteomes" id="UP000199064"/>
    </source>
</evidence>
<evidence type="ECO:0000256" key="1">
    <source>
        <dbReference type="SAM" id="Coils"/>
    </source>
</evidence>
<keyword evidence="2" id="KW-0472">Membrane</keyword>
<organism evidence="3 4">
    <name type="scientific">Nitratireductor aquibiodomus</name>
    <dbReference type="NCBI Taxonomy" id="204799"/>
    <lineage>
        <taxon>Bacteria</taxon>
        <taxon>Pseudomonadati</taxon>
        <taxon>Pseudomonadota</taxon>
        <taxon>Alphaproteobacteria</taxon>
        <taxon>Hyphomicrobiales</taxon>
        <taxon>Phyllobacteriaceae</taxon>
        <taxon>Nitratireductor</taxon>
    </lineage>
</organism>
<dbReference type="GO" id="GO:0051301">
    <property type="term" value="P:cell division"/>
    <property type="evidence" value="ECO:0007669"/>
    <property type="project" value="UniProtKB-KW"/>
</dbReference>
<feature type="transmembrane region" description="Helical" evidence="2">
    <location>
        <begin position="21"/>
        <end position="40"/>
    </location>
</feature>
<dbReference type="AlphaFoldDB" id="A0A1H4IPY7"/>
<protein>
    <submittedName>
        <fullName evidence="3">Cell division protein FtsB</fullName>
    </submittedName>
</protein>
<feature type="coiled-coil region" evidence="1">
    <location>
        <begin position="49"/>
        <end position="76"/>
    </location>
</feature>
<dbReference type="EMBL" id="FNSL01000001">
    <property type="protein sequence ID" value="SEB36033.1"/>
    <property type="molecule type" value="Genomic_DNA"/>
</dbReference>
<keyword evidence="1" id="KW-0175">Coiled coil</keyword>
<keyword evidence="3" id="KW-0132">Cell division</keyword>
<keyword evidence="2" id="KW-0812">Transmembrane</keyword>
<keyword evidence="4" id="KW-1185">Reference proteome</keyword>
<reference evidence="4" key="1">
    <citation type="submission" date="2016-10" db="EMBL/GenBank/DDBJ databases">
        <authorList>
            <person name="Varghese N."/>
            <person name="Submissions S."/>
        </authorList>
    </citation>
    <scope>NUCLEOTIDE SEQUENCE [LARGE SCALE GENOMIC DNA]</scope>
    <source>
        <strain evidence="4">ES.061</strain>
    </source>
</reference>
<dbReference type="Proteomes" id="UP000199064">
    <property type="component" value="Unassembled WGS sequence"/>
</dbReference>
<dbReference type="Pfam" id="PF04977">
    <property type="entry name" value="DivIC"/>
    <property type="match status" value="1"/>
</dbReference>
<keyword evidence="2" id="KW-1133">Transmembrane helix</keyword>
<sequence length="114" mass="13320">MREKGFFRMWTRHHKRRNTGRLIVPTITGLFLAYFGFHAYNGDYGIYSKYRLETRIAEAQERLDALVAKRRELEHRVALVNDGSLEKDMLDEQARRALNLARENEVIVLIGAGQ</sequence>
<accession>A0A1H4IPY7</accession>